<dbReference type="OrthoDB" id="1732691at2759"/>
<dbReference type="InterPro" id="IPR043131">
    <property type="entry name" value="BCAT-like_N"/>
</dbReference>
<keyword evidence="4" id="KW-0808">Transferase</keyword>
<gene>
    <name evidence="4" type="ORF">CONCODRAFT_146099</name>
</gene>
<evidence type="ECO:0000256" key="2">
    <source>
        <dbReference type="ARBA" id="ARBA00009320"/>
    </source>
</evidence>
<dbReference type="GO" id="GO:0004084">
    <property type="term" value="F:branched-chain-amino-acid transaminase activity"/>
    <property type="evidence" value="ECO:0007669"/>
    <property type="project" value="InterPro"/>
</dbReference>
<dbReference type="OMA" id="GWINPEI"/>
<dbReference type="EMBL" id="KQ964469">
    <property type="protein sequence ID" value="KXN71710.1"/>
    <property type="molecule type" value="Genomic_DNA"/>
</dbReference>
<dbReference type="PANTHER" id="PTHR11825">
    <property type="entry name" value="SUBGROUP IIII AMINOTRANSFERASE"/>
    <property type="match status" value="1"/>
</dbReference>
<comment type="similarity">
    <text evidence="2">Belongs to the class-IV pyridoxal-phosphate-dependent aminotransferase family.</text>
</comment>
<keyword evidence="3" id="KW-0663">Pyridoxal phosphate</keyword>
<dbReference type="Gene3D" id="3.30.470.10">
    <property type="match status" value="1"/>
</dbReference>
<dbReference type="GO" id="GO:0009099">
    <property type="term" value="P:L-valine biosynthetic process"/>
    <property type="evidence" value="ECO:0007669"/>
    <property type="project" value="TreeGrafter"/>
</dbReference>
<evidence type="ECO:0000256" key="3">
    <source>
        <dbReference type="ARBA" id="ARBA00022898"/>
    </source>
</evidence>
<name>A0A137P9N7_CONC2</name>
<keyword evidence="4" id="KW-0032">Aminotransferase</keyword>
<organism evidence="4 5">
    <name type="scientific">Conidiobolus coronatus (strain ATCC 28846 / CBS 209.66 / NRRL 28638)</name>
    <name type="common">Delacroixia coronata</name>
    <dbReference type="NCBI Taxonomy" id="796925"/>
    <lineage>
        <taxon>Eukaryota</taxon>
        <taxon>Fungi</taxon>
        <taxon>Fungi incertae sedis</taxon>
        <taxon>Zoopagomycota</taxon>
        <taxon>Entomophthoromycotina</taxon>
        <taxon>Entomophthoromycetes</taxon>
        <taxon>Entomophthorales</taxon>
        <taxon>Ancylistaceae</taxon>
        <taxon>Conidiobolus</taxon>
    </lineage>
</organism>
<dbReference type="AlphaFoldDB" id="A0A137P9N7"/>
<accession>A0A137P9N7</accession>
<dbReference type="GO" id="GO:0005739">
    <property type="term" value="C:mitochondrion"/>
    <property type="evidence" value="ECO:0007669"/>
    <property type="project" value="TreeGrafter"/>
</dbReference>
<protein>
    <submittedName>
        <fullName evidence="4">D-aminoacid aminotransferase-like PLP-dependent enzyme</fullName>
    </submittedName>
</protein>
<keyword evidence="5" id="KW-1185">Reference proteome</keyword>
<proteinExistence type="inferred from homology"/>
<dbReference type="STRING" id="796925.A0A137P9N7"/>
<sequence>MGLLRLSTANLLKPTSSKFAGRAFYSSASNLNPLKASEIKVNKTTSPKPLIPNKDLVFGHAFSDHMFEVDWQSDKGWINPEIKAYQPIVLDPSASVFHYAFCCFEGMKAYKGPKGEIRLFRPDLNMARL</sequence>
<reference evidence="4 5" key="1">
    <citation type="journal article" date="2015" name="Genome Biol. Evol.">
        <title>Phylogenomic analyses indicate that early fungi evolved digesting cell walls of algal ancestors of land plants.</title>
        <authorList>
            <person name="Chang Y."/>
            <person name="Wang S."/>
            <person name="Sekimoto S."/>
            <person name="Aerts A.L."/>
            <person name="Choi C."/>
            <person name="Clum A."/>
            <person name="LaButti K.M."/>
            <person name="Lindquist E.A."/>
            <person name="Yee Ngan C."/>
            <person name="Ohm R.A."/>
            <person name="Salamov A.A."/>
            <person name="Grigoriev I.V."/>
            <person name="Spatafora J.W."/>
            <person name="Berbee M.L."/>
        </authorList>
    </citation>
    <scope>NUCLEOTIDE SEQUENCE [LARGE SCALE GENOMIC DNA]</scope>
    <source>
        <strain evidence="4 5">NRRL 28638</strain>
    </source>
</reference>
<evidence type="ECO:0000313" key="4">
    <source>
        <dbReference type="EMBL" id="KXN71710.1"/>
    </source>
</evidence>
<feature type="non-terminal residue" evidence="4">
    <location>
        <position position="129"/>
    </location>
</feature>
<dbReference type="SUPFAM" id="SSF56752">
    <property type="entry name" value="D-aminoacid aminotransferase-like PLP-dependent enzymes"/>
    <property type="match status" value="1"/>
</dbReference>
<dbReference type="Proteomes" id="UP000070444">
    <property type="component" value="Unassembled WGS sequence"/>
</dbReference>
<dbReference type="InterPro" id="IPR036038">
    <property type="entry name" value="Aminotransferase-like"/>
</dbReference>
<comment type="cofactor">
    <cofactor evidence="1">
        <name>pyridoxal 5'-phosphate</name>
        <dbReference type="ChEBI" id="CHEBI:597326"/>
    </cofactor>
</comment>
<dbReference type="GO" id="GO:0009098">
    <property type="term" value="P:L-leucine biosynthetic process"/>
    <property type="evidence" value="ECO:0007669"/>
    <property type="project" value="TreeGrafter"/>
</dbReference>
<evidence type="ECO:0000313" key="5">
    <source>
        <dbReference type="Proteomes" id="UP000070444"/>
    </source>
</evidence>
<dbReference type="PANTHER" id="PTHR11825:SF44">
    <property type="entry name" value="BRANCHED-CHAIN-AMINO-ACID AMINOTRANSFERASE"/>
    <property type="match status" value="1"/>
</dbReference>
<evidence type="ECO:0000256" key="1">
    <source>
        <dbReference type="ARBA" id="ARBA00001933"/>
    </source>
</evidence>
<dbReference type="InterPro" id="IPR005786">
    <property type="entry name" value="B_amino_transII"/>
</dbReference>